<organism evidence="1 2">
    <name type="scientific">Schizopora paradoxa</name>
    <dbReference type="NCBI Taxonomy" id="27342"/>
    <lineage>
        <taxon>Eukaryota</taxon>
        <taxon>Fungi</taxon>
        <taxon>Dikarya</taxon>
        <taxon>Basidiomycota</taxon>
        <taxon>Agaricomycotina</taxon>
        <taxon>Agaricomycetes</taxon>
        <taxon>Hymenochaetales</taxon>
        <taxon>Schizoporaceae</taxon>
        <taxon>Schizopora</taxon>
    </lineage>
</organism>
<protein>
    <submittedName>
        <fullName evidence="1">Uncharacterized protein</fullName>
    </submittedName>
</protein>
<sequence>MRYRAELYFPLVSFDAHASKLFIVLSLCFYPLTADTLEKHFYLHNNSTGNLKTRRHDWSLLLAVFLDEDTRPTLLSDTQSTQVLKNRTSTIPSGYGGGWYS</sequence>
<dbReference type="InParanoid" id="A0A0H2S4I8"/>
<dbReference type="EMBL" id="KQ085889">
    <property type="protein sequence ID" value="KLO19052.1"/>
    <property type="molecule type" value="Genomic_DNA"/>
</dbReference>
<evidence type="ECO:0000313" key="1">
    <source>
        <dbReference type="EMBL" id="KLO19052.1"/>
    </source>
</evidence>
<name>A0A0H2S4I8_9AGAM</name>
<gene>
    <name evidence="1" type="ORF">SCHPADRAFT_88357</name>
</gene>
<dbReference type="Proteomes" id="UP000053477">
    <property type="component" value="Unassembled WGS sequence"/>
</dbReference>
<evidence type="ECO:0000313" key="2">
    <source>
        <dbReference type="Proteomes" id="UP000053477"/>
    </source>
</evidence>
<dbReference type="AlphaFoldDB" id="A0A0H2S4I8"/>
<reference evidence="1 2" key="1">
    <citation type="submission" date="2015-04" db="EMBL/GenBank/DDBJ databases">
        <title>Complete genome sequence of Schizopora paradoxa KUC8140, a cosmopolitan wood degrader in East Asia.</title>
        <authorList>
            <consortium name="DOE Joint Genome Institute"/>
            <person name="Min B."/>
            <person name="Park H."/>
            <person name="Jang Y."/>
            <person name="Kim J.-J."/>
            <person name="Kim K.H."/>
            <person name="Pangilinan J."/>
            <person name="Lipzen A."/>
            <person name="Riley R."/>
            <person name="Grigoriev I.V."/>
            <person name="Spatafora J.W."/>
            <person name="Choi I.-G."/>
        </authorList>
    </citation>
    <scope>NUCLEOTIDE SEQUENCE [LARGE SCALE GENOMIC DNA]</scope>
    <source>
        <strain evidence="1 2">KUC8140</strain>
    </source>
</reference>
<accession>A0A0H2S4I8</accession>
<proteinExistence type="predicted"/>
<keyword evidence="2" id="KW-1185">Reference proteome</keyword>